<keyword evidence="1" id="KW-0812">Transmembrane</keyword>
<dbReference type="Proteomes" id="UP000320523">
    <property type="component" value="Unassembled WGS sequence"/>
</dbReference>
<reference evidence="2 3" key="1">
    <citation type="submission" date="2019-01" db="EMBL/GenBank/DDBJ databases">
        <title>Coherence of Microcystis species and biogeography revealed through population genomics.</title>
        <authorList>
            <person name="Perez-Carrascal O.M."/>
            <person name="Terrat Y."/>
            <person name="Giani A."/>
            <person name="Fortin N."/>
            <person name="Tromas N."/>
            <person name="Shapiro B.J."/>
        </authorList>
    </citation>
    <scope>NUCLEOTIDE SEQUENCE [LARGE SCALE GENOMIC DNA]</scope>
    <source>
        <strain evidence="2">Mw_QC_S_20081001_S30D</strain>
    </source>
</reference>
<dbReference type="AlphaFoldDB" id="A0A552JM41"/>
<evidence type="ECO:0000313" key="2">
    <source>
        <dbReference type="EMBL" id="TRU96758.1"/>
    </source>
</evidence>
<organism evidence="2 3">
    <name type="scientific">Microcystis wesenbergii Mw_QC_S_20081001_S30D</name>
    <dbReference type="NCBI Taxonomy" id="2486245"/>
    <lineage>
        <taxon>Bacteria</taxon>
        <taxon>Bacillati</taxon>
        <taxon>Cyanobacteriota</taxon>
        <taxon>Cyanophyceae</taxon>
        <taxon>Oscillatoriophycideae</taxon>
        <taxon>Chroococcales</taxon>
        <taxon>Microcystaceae</taxon>
        <taxon>Microcystis</taxon>
    </lineage>
</organism>
<dbReference type="Gene3D" id="1.20.58.390">
    <property type="entry name" value="Neurotransmitter-gated ion-channel transmembrane domain"/>
    <property type="match status" value="1"/>
</dbReference>
<gene>
    <name evidence="2" type="ORF">EWV75_10305</name>
</gene>
<evidence type="ECO:0000313" key="3">
    <source>
        <dbReference type="Proteomes" id="UP000320523"/>
    </source>
</evidence>
<feature type="transmembrane region" description="Helical" evidence="1">
    <location>
        <begin position="299"/>
        <end position="317"/>
    </location>
</feature>
<comment type="caution">
    <text evidence="2">The sequence shown here is derived from an EMBL/GenBank/DDBJ whole genome shotgun (WGS) entry which is preliminary data.</text>
</comment>
<dbReference type="EMBL" id="SFAT01000108">
    <property type="protein sequence ID" value="TRU96758.1"/>
    <property type="molecule type" value="Genomic_DNA"/>
</dbReference>
<dbReference type="InterPro" id="IPR038050">
    <property type="entry name" value="Neuro_actylchol_rec"/>
</dbReference>
<feature type="transmembrane region" description="Helical" evidence="1">
    <location>
        <begin position="329"/>
        <end position="351"/>
    </location>
</feature>
<evidence type="ECO:0000256" key="1">
    <source>
        <dbReference type="SAM" id="Phobius"/>
    </source>
</evidence>
<proteinExistence type="predicted"/>
<feature type="transmembrane region" description="Helical" evidence="1">
    <location>
        <begin position="267"/>
        <end position="287"/>
    </location>
</feature>
<protein>
    <submittedName>
        <fullName evidence="2">Uncharacterized protein</fullName>
    </submittedName>
</protein>
<keyword evidence="1" id="KW-0472">Membrane</keyword>
<keyword evidence="1" id="KW-1133">Transmembrane helix</keyword>
<feature type="transmembrane region" description="Helical" evidence="1">
    <location>
        <begin position="372"/>
        <end position="394"/>
    </location>
</feature>
<accession>A0A552JM41</accession>
<name>A0A552JM41_9CHRO</name>
<sequence>MRSSWKRKRLQKFILILFSVCLILFLIGSLARHHSINVANQPSSHGNQASKSVINKTNFLVTDPVFRKPVTFDNPARTIEVGLHVENIHGLSLADQTFWVEGWYWLIWPEAIQKIIDQNKIDLKNMVELTNQVEDDSMVIEPEPGQPLQLPGNFTYQLFRVSGKFYADKLTLEKSPFQKIVLPVTIETRPLVLSCTKGGPPCVHLKPQIYQDKTESLMGLYSNLNGYEYQGAQVVSYIHKYNSNFGVGEPVDFPSVDFSFIYKANPIAAFSQYLLPLLVIIGVVLASPSLPGSIGDVRLAIPSTALLTLIFLEQSYLTTIPSLSYLTFLSWLYVYAYILAIIFFILYCWGTHQYITASEEKKRDTEKRIDRIDIYFQIGGIVALLVAFPLAWYLSG</sequence>